<dbReference type="Proteomes" id="UP000708208">
    <property type="component" value="Unassembled WGS sequence"/>
</dbReference>
<evidence type="ECO:0000313" key="1">
    <source>
        <dbReference type="EMBL" id="CAG7718828.1"/>
    </source>
</evidence>
<keyword evidence="2" id="KW-1185">Reference proteome</keyword>
<proteinExistence type="predicted"/>
<name>A0A8J2JEN9_9HEXA</name>
<dbReference type="EMBL" id="CAJVCH010056251">
    <property type="protein sequence ID" value="CAG7718828.1"/>
    <property type="molecule type" value="Genomic_DNA"/>
</dbReference>
<feature type="non-terminal residue" evidence="1">
    <location>
        <position position="1"/>
    </location>
</feature>
<accession>A0A8J2JEN9</accession>
<reference evidence="1" key="1">
    <citation type="submission" date="2021-06" db="EMBL/GenBank/DDBJ databases">
        <authorList>
            <person name="Hodson N. C."/>
            <person name="Mongue J. A."/>
            <person name="Jaron S. K."/>
        </authorList>
    </citation>
    <scope>NUCLEOTIDE SEQUENCE</scope>
</reference>
<gene>
    <name evidence="1" type="ORF">AFUS01_LOCUS8196</name>
</gene>
<evidence type="ECO:0000313" key="2">
    <source>
        <dbReference type="Proteomes" id="UP000708208"/>
    </source>
</evidence>
<protein>
    <submittedName>
        <fullName evidence="1">Uncharacterized protein</fullName>
    </submittedName>
</protein>
<organism evidence="1 2">
    <name type="scientific">Allacma fusca</name>
    <dbReference type="NCBI Taxonomy" id="39272"/>
    <lineage>
        <taxon>Eukaryota</taxon>
        <taxon>Metazoa</taxon>
        <taxon>Ecdysozoa</taxon>
        <taxon>Arthropoda</taxon>
        <taxon>Hexapoda</taxon>
        <taxon>Collembola</taxon>
        <taxon>Symphypleona</taxon>
        <taxon>Sminthuridae</taxon>
        <taxon>Allacma</taxon>
    </lineage>
</organism>
<comment type="caution">
    <text evidence="1">The sequence shown here is derived from an EMBL/GenBank/DDBJ whole genome shotgun (WGS) entry which is preliminary data.</text>
</comment>
<sequence>MHGEGYPSE</sequence>